<dbReference type="PANTHER" id="PTHR43687:SF6">
    <property type="entry name" value="L-ASPARTATE SEMIALDEHYDE SULFURTRANSFERASE IRON-SULFUR SUBUNIT"/>
    <property type="match status" value="1"/>
</dbReference>
<dbReference type="InterPro" id="IPR017896">
    <property type="entry name" value="4Fe4S_Fe-S-bd"/>
</dbReference>
<keyword evidence="14" id="KW-1185">Reference proteome</keyword>
<evidence type="ECO:0000256" key="6">
    <source>
        <dbReference type="ARBA" id="ARBA00022982"/>
    </source>
</evidence>
<evidence type="ECO:0000256" key="3">
    <source>
        <dbReference type="ARBA" id="ARBA00022723"/>
    </source>
</evidence>
<dbReference type="Gene3D" id="3.30.70.20">
    <property type="match status" value="1"/>
</dbReference>
<dbReference type="PROSITE" id="PS00198">
    <property type="entry name" value="4FE4S_FER_1"/>
    <property type="match status" value="1"/>
</dbReference>
<reference evidence="13 14" key="1">
    <citation type="journal article" date="2022" name="Microbiol. Resour. Announc.">
        <title>Complete Genome Sequence of the Hyperthermophilic and Acidophilic Archaeon Saccharolobus caldissimus Strain HS-3T.</title>
        <authorList>
            <person name="Sakai H.D."/>
            <person name="Kurosawa N."/>
        </authorList>
    </citation>
    <scope>NUCLEOTIDE SEQUENCE [LARGE SCALE GENOMIC DNA]</scope>
    <source>
        <strain evidence="13 14">JCM32116</strain>
    </source>
</reference>
<keyword evidence="7 10" id="KW-0408">Iron</keyword>
<evidence type="ECO:0000256" key="7">
    <source>
        <dbReference type="ARBA" id="ARBA00023004"/>
    </source>
</evidence>
<evidence type="ECO:0000256" key="8">
    <source>
        <dbReference type="ARBA" id="ARBA00023014"/>
    </source>
</evidence>
<dbReference type="SUPFAM" id="SSF54862">
    <property type="entry name" value="4Fe-4S ferredoxins"/>
    <property type="match status" value="1"/>
</dbReference>
<keyword evidence="5 10" id="KW-0862">Zinc</keyword>
<protein>
    <recommendedName>
        <fullName evidence="10">Zinc-containing ferredoxin</fullName>
    </recommendedName>
</protein>
<proteinExistence type="predicted"/>
<feature type="domain" description="4Fe-4S ferredoxin-type" evidence="12">
    <location>
        <begin position="50"/>
        <end position="80"/>
    </location>
</feature>
<dbReference type="GO" id="GO:0051539">
    <property type="term" value="F:4 iron, 4 sulfur cluster binding"/>
    <property type="evidence" value="ECO:0007669"/>
    <property type="project" value="UniProtKB-KW"/>
</dbReference>
<evidence type="ECO:0000256" key="2">
    <source>
        <dbReference type="ARBA" id="ARBA00022485"/>
    </source>
</evidence>
<keyword evidence="6 10" id="KW-0249">Electron transport</keyword>
<keyword evidence="8 10" id="KW-0411">Iron-sulfur</keyword>
<organism evidence="13 14">
    <name type="scientific">Saccharolobus caldissimus</name>
    <dbReference type="NCBI Taxonomy" id="1702097"/>
    <lineage>
        <taxon>Archaea</taxon>
        <taxon>Thermoproteota</taxon>
        <taxon>Thermoprotei</taxon>
        <taxon>Sulfolobales</taxon>
        <taxon>Sulfolobaceae</taxon>
        <taxon>Saccharolobus</taxon>
    </lineage>
</organism>
<feature type="binding site" evidence="11">
    <location>
        <position position="66"/>
    </location>
    <ligand>
        <name>[3Fe-4S] cluster</name>
        <dbReference type="ChEBI" id="CHEBI:21137"/>
    </ligand>
</feature>
<dbReference type="EMBL" id="AP025226">
    <property type="protein sequence ID" value="BDB99222.1"/>
    <property type="molecule type" value="Genomic_DNA"/>
</dbReference>
<feature type="binding site" evidence="11">
    <location>
        <position position="104"/>
    </location>
    <ligand>
        <name>[4Fe-4S] cluster</name>
        <dbReference type="ChEBI" id="CHEBI:49883"/>
    </ligand>
</feature>
<evidence type="ECO:0000313" key="13">
    <source>
        <dbReference type="EMBL" id="BDB99222.1"/>
    </source>
</evidence>
<dbReference type="PIRSF" id="PIRSF000068">
    <property type="entry name" value="Zn_Fdx_Sulfol"/>
    <property type="match status" value="1"/>
</dbReference>
<feature type="binding site" evidence="11">
    <location>
        <position position="31"/>
    </location>
    <ligand>
        <name>Zn(2+)</name>
        <dbReference type="ChEBI" id="CHEBI:29105"/>
    </ligand>
</feature>
<feature type="binding site" evidence="11">
    <location>
        <position position="101"/>
    </location>
    <ligand>
        <name>[4Fe-4S] cluster</name>
        <dbReference type="ChEBI" id="CHEBI:49883"/>
    </ligand>
</feature>
<dbReference type="GO" id="GO:0009055">
    <property type="term" value="F:electron transfer activity"/>
    <property type="evidence" value="ECO:0007669"/>
    <property type="project" value="InterPro"/>
</dbReference>
<comment type="cofactor">
    <cofactor evidence="10 11">
        <name>[3Fe-4S] cluster</name>
        <dbReference type="ChEBI" id="CHEBI:21137"/>
    </cofactor>
    <text evidence="10 11">Binds 1 [3Fe-4S] cluster.</text>
</comment>
<accession>A0AAQ4CTU1</accession>
<dbReference type="GO" id="GO:0008270">
    <property type="term" value="F:zinc ion binding"/>
    <property type="evidence" value="ECO:0007669"/>
    <property type="project" value="InterPro"/>
</dbReference>
<evidence type="ECO:0000256" key="5">
    <source>
        <dbReference type="ARBA" id="ARBA00022833"/>
    </source>
</evidence>
<sequence>MLIIIVIVVLSGEKMGIDPNYRTNRPVVGEHSGHKVYGPVEPPGKLGIHGTIVGVDFDLCIADGSCINACPVNVFQWFDTPGHPASEKKADPVNEQACIFCMACVNVCPVACIDVKPP</sequence>
<evidence type="ECO:0000256" key="10">
    <source>
        <dbReference type="PIRNR" id="PIRNR000068"/>
    </source>
</evidence>
<evidence type="ECO:0000313" key="14">
    <source>
        <dbReference type="Proteomes" id="UP001319921"/>
    </source>
</evidence>
<dbReference type="InterPro" id="IPR050572">
    <property type="entry name" value="Fe-S_Ferredoxin"/>
</dbReference>
<feature type="binding site" evidence="11">
    <location>
        <position position="91"/>
    </location>
    <ligand>
        <name>Zn(2+)</name>
        <dbReference type="ChEBI" id="CHEBI:29105"/>
    </ligand>
</feature>
<comment type="cofactor">
    <cofactor evidence="10 11">
        <name>Zn(2+)</name>
        <dbReference type="ChEBI" id="CHEBI:29105"/>
    </cofactor>
    <text evidence="10 11">Binds 1 zinc ion.</text>
</comment>
<comment type="cofactor">
    <cofactor evidence="10 11">
        <name>[4Fe-4S] cluster</name>
        <dbReference type="ChEBI" id="CHEBI:49883"/>
    </cofactor>
    <text evidence="10 11">Binds 1 [4Fe-4S] cluster.</text>
</comment>
<feature type="binding site" evidence="11">
    <location>
        <position position="108"/>
    </location>
    <ligand>
        <name>[3Fe-4S] cluster</name>
        <dbReference type="ChEBI" id="CHEBI:21137"/>
    </ligand>
</feature>
<dbReference type="InterPro" id="IPR009157">
    <property type="entry name" value="Fd_Zn-bd"/>
</dbReference>
<dbReference type="PROSITE" id="PS51379">
    <property type="entry name" value="4FE4S_FER_2"/>
    <property type="match status" value="2"/>
</dbReference>
<dbReference type="GO" id="GO:0051538">
    <property type="term" value="F:3 iron, 4 sulfur cluster binding"/>
    <property type="evidence" value="ECO:0007669"/>
    <property type="project" value="UniProtKB-KW"/>
</dbReference>
<dbReference type="InterPro" id="IPR017900">
    <property type="entry name" value="4Fe4S_Fe_S_CS"/>
</dbReference>
<keyword evidence="4" id="KW-0677">Repeat</keyword>
<feature type="binding site" evidence="11">
    <location>
        <position position="34"/>
    </location>
    <ligand>
        <name>Zn(2+)</name>
        <dbReference type="ChEBI" id="CHEBI:29105"/>
    </ligand>
</feature>
<evidence type="ECO:0000256" key="11">
    <source>
        <dbReference type="PIRSR" id="PIRSR000068-1"/>
    </source>
</evidence>
<name>A0AAQ4CTU1_9CREN</name>
<evidence type="ECO:0000256" key="9">
    <source>
        <dbReference type="ARBA" id="ARBA00023291"/>
    </source>
</evidence>
<feature type="binding site" evidence="11">
    <location>
        <position position="98"/>
    </location>
    <ligand>
        <name>[4Fe-4S] cluster</name>
        <dbReference type="ChEBI" id="CHEBI:49883"/>
    </ligand>
</feature>
<keyword evidence="9 10" id="KW-0003">3Fe-4S</keyword>
<dbReference type="KEGG" id="scas:SACC_22390"/>
<dbReference type="Proteomes" id="UP001319921">
    <property type="component" value="Chromosome"/>
</dbReference>
<dbReference type="GO" id="GO:0016491">
    <property type="term" value="F:oxidoreductase activity"/>
    <property type="evidence" value="ECO:0007669"/>
    <property type="project" value="UniProtKB-ARBA"/>
</dbReference>
<keyword evidence="2 10" id="KW-0004">4Fe-4S</keyword>
<evidence type="ECO:0000259" key="12">
    <source>
        <dbReference type="PROSITE" id="PS51379"/>
    </source>
</evidence>
<keyword evidence="3 10" id="KW-0479">Metal-binding</keyword>
<feature type="domain" description="4Fe-4S ferredoxin-type" evidence="12">
    <location>
        <begin position="89"/>
        <end position="118"/>
    </location>
</feature>
<dbReference type="PANTHER" id="PTHR43687">
    <property type="entry name" value="ADENYLYLSULFATE REDUCTASE, BETA SUBUNIT"/>
    <property type="match status" value="1"/>
</dbReference>
<keyword evidence="1 10" id="KW-0813">Transport</keyword>
<feature type="binding site" evidence="11">
    <location>
        <position position="60"/>
    </location>
    <ligand>
        <name>[3Fe-4S] cluster</name>
        <dbReference type="ChEBI" id="CHEBI:21137"/>
    </ligand>
</feature>
<feature type="binding site" evidence="11">
    <location>
        <position position="49"/>
    </location>
    <ligand>
        <name>Zn(2+)</name>
        <dbReference type="ChEBI" id="CHEBI:29105"/>
    </ligand>
</feature>
<evidence type="ECO:0000256" key="1">
    <source>
        <dbReference type="ARBA" id="ARBA00022448"/>
    </source>
</evidence>
<evidence type="ECO:0000256" key="4">
    <source>
        <dbReference type="ARBA" id="ARBA00022737"/>
    </source>
</evidence>
<dbReference type="Pfam" id="PF13237">
    <property type="entry name" value="Fer4_10"/>
    <property type="match status" value="1"/>
</dbReference>
<comment type="function">
    <text evidence="10">Ferredoxins are iron-sulfur proteins that transfer electrons in a wide variety of metabolic reactions.</text>
</comment>
<dbReference type="AlphaFoldDB" id="A0AAQ4CTU1"/>
<feature type="binding site" evidence="11">
    <location>
        <position position="70"/>
    </location>
    <ligand>
        <name>[4Fe-4S] cluster</name>
        <dbReference type="ChEBI" id="CHEBI:49883"/>
    </ligand>
</feature>
<gene>
    <name evidence="13" type="ORF">SACC_22390</name>
</gene>